<evidence type="ECO:0000259" key="8">
    <source>
        <dbReference type="PROSITE" id="PS50157"/>
    </source>
</evidence>
<keyword evidence="3 7" id="KW-0863">Zinc-finger</keyword>
<sequence>WGGGQGCSWSSELGVHEQLHDEKPHKCSERGKNFSKRSFLICHWKIHTSTDPTRSAQSCSQSSELGVHEQLHDGEKPHECSNCGKSFSKRSSLICHWRVHVGERPYECG</sequence>
<dbReference type="FunFam" id="3.30.160.60:FF:000739">
    <property type="entry name" value="Zgc:171418 protein"/>
    <property type="match status" value="1"/>
</dbReference>
<dbReference type="InterPro" id="IPR050826">
    <property type="entry name" value="Krueppel_C2H2_ZnFinger"/>
</dbReference>
<protein>
    <submittedName>
        <fullName evidence="9">ZN239 protein</fullName>
    </submittedName>
</protein>
<dbReference type="SUPFAM" id="SSF57667">
    <property type="entry name" value="beta-beta-alpha zinc fingers"/>
    <property type="match status" value="2"/>
</dbReference>
<evidence type="ECO:0000256" key="2">
    <source>
        <dbReference type="ARBA" id="ARBA00022737"/>
    </source>
</evidence>
<comment type="caution">
    <text evidence="9">The sequence shown here is derived from an EMBL/GenBank/DDBJ whole genome shotgun (WGS) entry which is preliminary data.</text>
</comment>
<keyword evidence="6" id="KW-0539">Nucleus</keyword>
<dbReference type="GO" id="GO:0008270">
    <property type="term" value="F:zinc ion binding"/>
    <property type="evidence" value="ECO:0007669"/>
    <property type="project" value="UniProtKB-KW"/>
</dbReference>
<dbReference type="PROSITE" id="PS00028">
    <property type="entry name" value="ZINC_FINGER_C2H2_1"/>
    <property type="match status" value="1"/>
</dbReference>
<keyword evidence="2" id="KW-0677">Repeat</keyword>
<accession>A0A7L1EJB8</accession>
<dbReference type="PANTHER" id="PTHR24377">
    <property type="entry name" value="IP01015P-RELATED"/>
    <property type="match status" value="1"/>
</dbReference>
<evidence type="ECO:0000256" key="7">
    <source>
        <dbReference type="PROSITE-ProRule" id="PRU00042"/>
    </source>
</evidence>
<evidence type="ECO:0000313" key="9">
    <source>
        <dbReference type="EMBL" id="NXM89566.1"/>
    </source>
</evidence>
<evidence type="ECO:0000256" key="6">
    <source>
        <dbReference type="ARBA" id="ARBA00023242"/>
    </source>
</evidence>
<evidence type="ECO:0000256" key="4">
    <source>
        <dbReference type="ARBA" id="ARBA00022833"/>
    </source>
</evidence>
<keyword evidence="1" id="KW-0479">Metal-binding</keyword>
<evidence type="ECO:0000256" key="5">
    <source>
        <dbReference type="ARBA" id="ARBA00023125"/>
    </source>
</evidence>
<gene>
    <name evidence="9" type="primary">Znf239</name>
    <name evidence="9" type="ORF">OENOEN_R15767</name>
</gene>
<dbReference type="Proteomes" id="UP000565754">
    <property type="component" value="Unassembled WGS sequence"/>
</dbReference>
<name>A0A7L1EJB8_OENON</name>
<dbReference type="GO" id="GO:0003677">
    <property type="term" value="F:DNA binding"/>
    <property type="evidence" value="ECO:0007669"/>
    <property type="project" value="UniProtKB-KW"/>
</dbReference>
<organism evidence="9 10">
    <name type="scientific">Oenanthe oenanthe</name>
    <name type="common">Northern wheatear</name>
    <dbReference type="NCBI Taxonomy" id="279966"/>
    <lineage>
        <taxon>Eukaryota</taxon>
        <taxon>Metazoa</taxon>
        <taxon>Chordata</taxon>
        <taxon>Craniata</taxon>
        <taxon>Vertebrata</taxon>
        <taxon>Euteleostomi</taxon>
        <taxon>Archelosauria</taxon>
        <taxon>Archosauria</taxon>
        <taxon>Dinosauria</taxon>
        <taxon>Saurischia</taxon>
        <taxon>Theropoda</taxon>
        <taxon>Coelurosauria</taxon>
        <taxon>Aves</taxon>
        <taxon>Neognathae</taxon>
        <taxon>Neoaves</taxon>
        <taxon>Telluraves</taxon>
        <taxon>Australaves</taxon>
        <taxon>Passeriformes</taxon>
        <taxon>Muscicapidae</taxon>
        <taxon>Oenanthe</taxon>
    </lineage>
</organism>
<evidence type="ECO:0000256" key="3">
    <source>
        <dbReference type="ARBA" id="ARBA00022771"/>
    </source>
</evidence>
<dbReference type="Gene3D" id="3.30.160.60">
    <property type="entry name" value="Classic Zinc Finger"/>
    <property type="match status" value="2"/>
</dbReference>
<dbReference type="EMBL" id="VXBF01012669">
    <property type="protein sequence ID" value="NXM89566.1"/>
    <property type="molecule type" value="Genomic_DNA"/>
</dbReference>
<feature type="non-terminal residue" evidence="9">
    <location>
        <position position="109"/>
    </location>
</feature>
<dbReference type="FunFam" id="3.30.160.60:FF:000384">
    <property type="entry name" value="Zinc finger protein 550"/>
    <property type="match status" value="1"/>
</dbReference>
<keyword evidence="10" id="KW-1185">Reference proteome</keyword>
<dbReference type="InterPro" id="IPR036236">
    <property type="entry name" value="Znf_C2H2_sf"/>
</dbReference>
<keyword evidence="4" id="KW-0862">Zinc</keyword>
<dbReference type="SMART" id="SM00355">
    <property type="entry name" value="ZnF_C2H2"/>
    <property type="match status" value="2"/>
</dbReference>
<feature type="domain" description="C2H2-type" evidence="8">
    <location>
        <begin position="25"/>
        <end position="52"/>
    </location>
</feature>
<reference evidence="9 10" key="1">
    <citation type="submission" date="2019-09" db="EMBL/GenBank/DDBJ databases">
        <title>Bird 10,000 Genomes (B10K) Project - Family phase.</title>
        <authorList>
            <person name="Zhang G."/>
        </authorList>
    </citation>
    <scope>NUCLEOTIDE SEQUENCE [LARGE SCALE GENOMIC DNA]</scope>
    <source>
        <strain evidence="9">B10K-DU-001-74</strain>
        <tissue evidence="9">Muscle</tissue>
    </source>
</reference>
<dbReference type="AlphaFoldDB" id="A0A7L1EJB8"/>
<feature type="domain" description="C2H2-type" evidence="8">
    <location>
        <begin position="78"/>
        <end position="105"/>
    </location>
</feature>
<evidence type="ECO:0000256" key="1">
    <source>
        <dbReference type="ARBA" id="ARBA00022723"/>
    </source>
</evidence>
<keyword evidence="5" id="KW-0238">DNA-binding</keyword>
<dbReference type="InterPro" id="IPR013087">
    <property type="entry name" value="Znf_C2H2_type"/>
</dbReference>
<feature type="non-terminal residue" evidence="9">
    <location>
        <position position="1"/>
    </location>
</feature>
<proteinExistence type="predicted"/>
<dbReference type="PROSITE" id="PS50157">
    <property type="entry name" value="ZINC_FINGER_C2H2_2"/>
    <property type="match status" value="2"/>
</dbReference>
<evidence type="ECO:0000313" key="10">
    <source>
        <dbReference type="Proteomes" id="UP000565754"/>
    </source>
</evidence>